<feature type="compositionally biased region" description="Basic and acidic residues" evidence="1">
    <location>
        <begin position="117"/>
        <end position="133"/>
    </location>
</feature>
<reference evidence="2" key="1">
    <citation type="submission" date="2023-06" db="EMBL/GenBank/DDBJ databases">
        <title>Genome-scale phylogeny and comparative genomics of the fungal order Sordariales.</title>
        <authorList>
            <consortium name="Lawrence Berkeley National Laboratory"/>
            <person name="Hensen N."/>
            <person name="Bonometti L."/>
            <person name="Westerberg I."/>
            <person name="Brannstrom I.O."/>
            <person name="Guillou S."/>
            <person name="Cros-Aarteil S."/>
            <person name="Calhoun S."/>
            <person name="Haridas S."/>
            <person name="Kuo A."/>
            <person name="Mondo S."/>
            <person name="Pangilinan J."/>
            <person name="Riley R."/>
            <person name="LaButti K."/>
            <person name="Andreopoulos B."/>
            <person name="Lipzen A."/>
            <person name="Chen C."/>
            <person name="Yanf M."/>
            <person name="Daum C."/>
            <person name="Ng V."/>
            <person name="Clum A."/>
            <person name="Steindorff A."/>
            <person name="Ohm R."/>
            <person name="Martin F."/>
            <person name="Silar P."/>
            <person name="Natvig D."/>
            <person name="Lalanne C."/>
            <person name="Gautier V."/>
            <person name="Ament-velasquez S.L."/>
            <person name="Kruys A."/>
            <person name="Hutchinson M.I."/>
            <person name="Powell A.J."/>
            <person name="Barry K."/>
            <person name="Miller A.N."/>
            <person name="Grigoriev I.V."/>
            <person name="Debuchy R."/>
            <person name="Gladieux P."/>
            <person name="Thoren M.H."/>
            <person name="Johannesson H."/>
        </authorList>
    </citation>
    <scope>NUCLEOTIDE SEQUENCE</scope>
    <source>
        <strain evidence="2">SMH3391-2</strain>
    </source>
</reference>
<dbReference type="EMBL" id="JAULSR010000008">
    <property type="protein sequence ID" value="KAK0612956.1"/>
    <property type="molecule type" value="Genomic_DNA"/>
</dbReference>
<sequence>MGRPRPHSDEEGAKRRHRSQRHHHLSIRQDREGQTHHRQNIEAGLKDHRGQTNRPSSPMPVSKTRVNLAPHFQNQPEKENDELVQSWLAQTQQAHGVRRLTVQDENGRPGLPSPPLRSRENGKWGEKKTRPPSEDVSVPPKRVRPTGEHRFEKRARHKTREDKYDTNRGSLDQKRRVCKETQAQDIKRKREGARKGEREDLSRNERSSACSVLPLRARKAHASVDNTHDTKSKPRAVDSSPGHPSKPKKLRRSKVEEQREHNEDKELDELTAFFSRRRASSGKHNYAEEDIPRPRRAHILSNIAPRPDRRANITGRYEPVSRGVGTNRSSNPPSKGHIDRAHSTSKATTYFTWSKSGHDQEKQHIPVRSPLVATHQKQHARAVKPPLGRSTSPQSPEAPSPRRSTTRERHIPAEKKNYRDVGVQTQFSLRVDHDIQPKGGHYKGWRATVTDDRFASPMGEARHQLDPRGNLQQDIRHATMNSLPQPILGDTTRLPLVEQDFMERAPPVDLPRALSRPTMAAARYTPIPFHHGQWHSGPPHQ</sequence>
<feature type="compositionally biased region" description="Basic and acidic residues" evidence="1">
    <location>
        <begin position="226"/>
        <end position="236"/>
    </location>
</feature>
<dbReference type="AlphaFoldDB" id="A0AA39WD40"/>
<feature type="compositionally biased region" description="Polar residues" evidence="1">
    <location>
        <begin position="324"/>
        <end position="333"/>
    </location>
</feature>
<proteinExistence type="predicted"/>
<evidence type="ECO:0000313" key="3">
    <source>
        <dbReference type="Proteomes" id="UP001174934"/>
    </source>
</evidence>
<evidence type="ECO:0000256" key="1">
    <source>
        <dbReference type="SAM" id="MobiDB-lite"/>
    </source>
</evidence>
<name>A0AA39WD40_9PEZI</name>
<dbReference type="Proteomes" id="UP001174934">
    <property type="component" value="Unassembled WGS sequence"/>
</dbReference>
<gene>
    <name evidence="2" type="ORF">B0T17DRAFT_511319</name>
</gene>
<comment type="caution">
    <text evidence="2">The sequence shown here is derived from an EMBL/GenBank/DDBJ whole genome shotgun (WGS) entry which is preliminary data.</text>
</comment>
<feature type="compositionally biased region" description="Basic and acidic residues" evidence="1">
    <location>
        <begin position="405"/>
        <end position="415"/>
    </location>
</feature>
<feature type="compositionally biased region" description="Basic residues" evidence="1">
    <location>
        <begin position="14"/>
        <end position="26"/>
    </location>
</feature>
<feature type="compositionally biased region" description="Basic and acidic residues" evidence="1">
    <location>
        <begin position="185"/>
        <end position="206"/>
    </location>
</feature>
<accession>A0AA39WD40</accession>
<evidence type="ECO:0000313" key="2">
    <source>
        <dbReference type="EMBL" id="KAK0612956.1"/>
    </source>
</evidence>
<feature type="region of interest" description="Disordered" evidence="1">
    <location>
        <begin position="1"/>
        <end position="343"/>
    </location>
</feature>
<feature type="compositionally biased region" description="Basic and acidic residues" evidence="1">
    <location>
        <begin position="253"/>
        <end position="264"/>
    </location>
</feature>
<keyword evidence="3" id="KW-1185">Reference proteome</keyword>
<feature type="region of interest" description="Disordered" evidence="1">
    <location>
        <begin position="372"/>
        <end position="415"/>
    </location>
</feature>
<feature type="compositionally biased region" description="Basic and acidic residues" evidence="1">
    <location>
        <begin position="159"/>
        <end position="179"/>
    </location>
</feature>
<protein>
    <submittedName>
        <fullName evidence="2">Uncharacterized protein</fullName>
    </submittedName>
</protein>
<feature type="compositionally biased region" description="Basic and acidic residues" evidence="1">
    <location>
        <begin position="1"/>
        <end position="13"/>
    </location>
</feature>
<organism evidence="2 3">
    <name type="scientific">Bombardia bombarda</name>
    <dbReference type="NCBI Taxonomy" id="252184"/>
    <lineage>
        <taxon>Eukaryota</taxon>
        <taxon>Fungi</taxon>
        <taxon>Dikarya</taxon>
        <taxon>Ascomycota</taxon>
        <taxon>Pezizomycotina</taxon>
        <taxon>Sordariomycetes</taxon>
        <taxon>Sordariomycetidae</taxon>
        <taxon>Sordariales</taxon>
        <taxon>Lasiosphaeriaceae</taxon>
        <taxon>Bombardia</taxon>
    </lineage>
</organism>